<feature type="transmembrane region" description="Helical" evidence="6">
    <location>
        <begin position="417"/>
        <end position="443"/>
    </location>
</feature>
<evidence type="ECO:0000256" key="2">
    <source>
        <dbReference type="ARBA" id="ARBA00022448"/>
    </source>
</evidence>
<dbReference type="InterPro" id="IPR001898">
    <property type="entry name" value="SLC13A/DASS"/>
</dbReference>
<dbReference type="PANTHER" id="PTHR10283">
    <property type="entry name" value="SOLUTE CARRIER FAMILY 13 MEMBER"/>
    <property type="match status" value="1"/>
</dbReference>
<dbReference type="InterPro" id="IPR031312">
    <property type="entry name" value="Na/sul_symport_CS"/>
</dbReference>
<comment type="caution">
    <text evidence="7">The sequence shown here is derived from an EMBL/GenBank/DDBJ whole genome shotgun (WGS) entry which is preliminary data.</text>
</comment>
<organism evidence="7 8">
    <name type="scientific">Neiella holothuriorum</name>
    <dbReference type="NCBI Taxonomy" id="2870530"/>
    <lineage>
        <taxon>Bacteria</taxon>
        <taxon>Pseudomonadati</taxon>
        <taxon>Pseudomonadota</taxon>
        <taxon>Gammaproteobacteria</taxon>
        <taxon>Alteromonadales</taxon>
        <taxon>Echinimonadaceae</taxon>
        <taxon>Neiella</taxon>
    </lineage>
</organism>
<dbReference type="Proteomes" id="UP001166251">
    <property type="component" value="Unassembled WGS sequence"/>
</dbReference>
<feature type="transmembrane region" description="Helical" evidence="6">
    <location>
        <begin position="267"/>
        <end position="284"/>
    </location>
</feature>
<sequence>MANSASRQWGLWLGLACLLITILTPPPHAELSAPAWMTAGLAIMMAIWWVTETVPVAVTALTPLIVAPLLSILPMKQVSSLYTHPLIFLFLGGFLLSLAMERSNLHRRIALATMTLVGSNPRLQVGGLMLVTAFLSMWMSNTATAVMMLPIALSVIELLKVDHDVSDLSPALLLGIAYSASIGGVATLIGTPPNALLAAYLSDTYHIEIGFGQWMLFALPMCCVLLVAAWYWLTRSGLEGAGSDQTHELFQQQLKQLGRLHRHEKRVLIIFVAAAAGWILRVPLAKLTGLPLSDTTIAMLAATLLFIIPSGKQNADGNAERLLDWPATQKLPWGVLLLFGGGLALAGMIKVSGLAQFIGNSIGQAGTGQLWVLILTVTAAIVFLTEVTSNTATTAGFLPLLGPVAVSLGFAPESIVIPAALAASCAFMMPVATPPNAIVFASGELKIKQMARKGFVLNLVATALITCAAVWLLPLVFG</sequence>
<evidence type="ECO:0000256" key="3">
    <source>
        <dbReference type="ARBA" id="ARBA00022692"/>
    </source>
</evidence>
<dbReference type="PANTHER" id="PTHR10283:SF82">
    <property type="entry name" value="SOLUTE CARRIER FAMILY 13 MEMBER 2"/>
    <property type="match status" value="1"/>
</dbReference>
<keyword evidence="4 6" id="KW-1133">Transmembrane helix</keyword>
<keyword evidence="8" id="KW-1185">Reference proteome</keyword>
<evidence type="ECO:0000256" key="4">
    <source>
        <dbReference type="ARBA" id="ARBA00022989"/>
    </source>
</evidence>
<feature type="transmembrane region" description="Helical" evidence="6">
    <location>
        <begin position="455"/>
        <end position="477"/>
    </location>
</feature>
<dbReference type="NCBIfam" id="TIGR00785">
    <property type="entry name" value="dass"/>
    <property type="match status" value="1"/>
</dbReference>
<feature type="transmembrane region" description="Helical" evidence="6">
    <location>
        <begin position="57"/>
        <end position="75"/>
    </location>
</feature>
<evidence type="ECO:0000313" key="7">
    <source>
        <dbReference type="EMBL" id="MBW8192232.1"/>
    </source>
</evidence>
<name>A0ABS7EKM6_9GAMM</name>
<feature type="transmembrane region" description="Helical" evidence="6">
    <location>
        <begin position="331"/>
        <end position="349"/>
    </location>
</feature>
<comment type="subcellular location">
    <subcellularLocation>
        <location evidence="1">Membrane</location>
        <topology evidence="1">Multi-pass membrane protein</topology>
    </subcellularLocation>
</comment>
<feature type="transmembrane region" description="Helical" evidence="6">
    <location>
        <begin position="369"/>
        <end position="385"/>
    </location>
</feature>
<dbReference type="RefSeq" id="WP_220104859.1">
    <property type="nucleotide sequence ID" value="NZ_JAHZSS010000020.1"/>
</dbReference>
<feature type="transmembrane region" description="Helical" evidence="6">
    <location>
        <begin position="9"/>
        <end position="27"/>
    </location>
</feature>
<accession>A0ABS7EKM6</accession>
<feature type="transmembrane region" description="Helical" evidence="6">
    <location>
        <begin position="392"/>
        <end position="411"/>
    </location>
</feature>
<evidence type="ECO:0000256" key="1">
    <source>
        <dbReference type="ARBA" id="ARBA00004141"/>
    </source>
</evidence>
<evidence type="ECO:0000313" key="8">
    <source>
        <dbReference type="Proteomes" id="UP001166251"/>
    </source>
</evidence>
<gene>
    <name evidence="7" type="ORF">K0504_14440</name>
</gene>
<keyword evidence="5 6" id="KW-0472">Membrane</keyword>
<protein>
    <submittedName>
        <fullName evidence="7">DASS family sodium-coupled anion symporter</fullName>
    </submittedName>
</protein>
<reference evidence="7" key="1">
    <citation type="submission" date="2021-07" db="EMBL/GenBank/DDBJ databases">
        <title>Neiella marina sp. nov., isolated from the intestinal content of sea cucumber Apostichopus japonicus.</title>
        <authorList>
            <person name="Bai X."/>
        </authorList>
    </citation>
    <scope>NUCLEOTIDE SEQUENCE</scope>
    <source>
        <strain evidence="7">126</strain>
    </source>
</reference>
<feature type="transmembrane region" description="Helical" evidence="6">
    <location>
        <begin position="290"/>
        <end position="310"/>
    </location>
</feature>
<proteinExistence type="predicted"/>
<evidence type="ECO:0000256" key="6">
    <source>
        <dbReference type="SAM" id="Phobius"/>
    </source>
</evidence>
<feature type="transmembrane region" description="Helical" evidence="6">
    <location>
        <begin position="171"/>
        <end position="191"/>
    </location>
</feature>
<keyword evidence="3 6" id="KW-0812">Transmembrane</keyword>
<dbReference type="CDD" id="cd01115">
    <property type="entry name" value="SLC13_permease"/>
    <property type="match status" value="1"/>
</dbReference>
<feature type="transmembrane region" description="Helical" evidence="6">
    <location>
        <begin position="211"/>
        <end position="233"/>
    </location>
</feature>
<feature type="transmembrane region" description="Helical" evidence="6">
    <location>
        <begin position="141"/>
        <end position="159"/>
    </location>
</feature>
<dbReference type="Pfam" id="PF00939">
    <property type="entry name" value="Na_sulph_symp"/>
    <property type="match status" value="1"/>
</dbReference>
<dbReference type="PROSITE" id="PS01271">
    <property type="entry name" value="NA_SULFATE"/>
    <property type="match status" value="1"/>
</dbReference>
<keyword evidence="2" id="KW-0813">Transport</keyword>
<evidence type="ECO:0000256" key="5">
    <source>
        <dbReference type="ARBA" id="ARBA00023136"/>
    </source>
</evidence>
<feature type="transmembrane region" description="Helical" evidence="6">
    <location>
        <begin position="81"/>
        <end position="99"/>
    </location>
</feature>
<dbReference type="EMBL" id="JAHZSS010000020">
    <property type="protein sequence ID" value="MBW8192232.1"/>
    <property type="molecule type" value="Genomic_DNA"/>
</dbReference>